<feature type="region of interest" description="Disordered" evidence="1">
    <location>
        <begin position="1"/>
        <end position="132"/>
    </location>
</feature>
<reference evidence="2" key="2">
    <citation type="submission" date="2023-05" db="EMBL/GenBank/DDBJ databases">
        <authorList>
            <consortium name="Lawrence Berkeley National Laboratory"/>
            <person name="Steindorff A."/>
            <person name="Hensen N."/>
            <person name="Bonometti L."/>
            <person name="Westerberg I."/>
            <person name="Brannstrom I.O."/>
            <person name="Guillou S."/>
            <person name="Cros-Aarteil S."/>
            <person name="Calhoun S."/>
            <person name="Haridas S."/>
            <person name="Kuo A."/>
            <person name="Mondo S."/>
            <person name="Pangilinan J."/>
            <person name="Riley R."/>
            <person name="Labutti K."/>
            <person name="Andreopoulos B."/>
            <person name="Lipzen A."/>
            <person name="Chen C."/>
            <person name="Yanf M."/>
            <person name="Daum C."/>
            <person name="Ng V."/>
            <person name="Clum A."/>
            <person name="Ohm R."/>
            <person name="Martin F."/>
            <person name="Silar P."/>
            <person name="Natvig D."/>
            <person name="Lalanne C."/>
            <person name="Gautier V."/>
            <person name="Ament-Velasquez S.L."/>
            <person name="Kruys A."/>
            <person name="Hutchinson M.I."/>
            <person name="Powell A.J."/>
            <person name="Barry K."/>
            <person name="Miller A.N."/>
            <person name="Grigoriev I.V."/>
            <person name="Debuchy R."/>
            <person name="Gladieux P."/>
            <person name="Thoren M.H."/>
            <person name="Johannesson H."/>
        </authorList>
    </citation>
    <scope>NUCLEOTIDE SEQUENCE</scope>
    <source>
        <strain evidence="2">CBS 757.83</strain>
    </source>
</reference>
<name>A0AAN6T3J0_9PEZI</name>
<organism evidence="2 3">
    <name type="scientific">Parathielavia hyrcaniae</name>
    <dbReference type="NCBI Taxonomy" id="113614"/>
    <lineage>
        <taxon>Eukaryota</taxon>
        <taxon>Fungi</taxon>
        <taxon>Dikarya</taxon>
        <taxon>Ascomycota</taxon>
        <taxon>Pezizomycotina</taxon>
        <taxon>Sordariomycetes</taxon>
        <taxon>Sordariomycetidae</taxon>
        <taxon>Sordariales</taxon>
        <taxon>Chaetomiaceae</taxon>
        <taxon>Parathielavia</taxon>
    </lineage>
</organism>
<keyword evidence="3" id="KW-1185">Reference proteome</keyword>
<dbReference type="AlphaFoldDB" id="A0AAN6T3J0"/>
<proteinExistence type="predicted"/>
<protein>
    <submittedName>
        <fullName evidence="2">Uncharacterized protein</fullName>
    </submittedName>
</protein>
<evidence type="ECO:0000313" key="3">
    <source>
        <dbReference type="Proteomes" id="UP001305647"/>
    </source>
</evidence>
<comment type="caution">
    <text evidence="2">The sequence shown here is derived from an EMBL/GenBank/DDBJ whole genome shotgun (WGS) entry which is preliminary data.</text>
</comment>
<sequence>MAPTKPTPAAQPSTPRENRQAVLTGRVEDAPGNSPNTPSNQRFSRVLALGSPSQHPTPLGRPRGSKKGSGGKYGRCPDCKIGRRERGRFNPMGFSPHKGKFRFTCSQRKGDQPCHYSEVLDSDPADDPAVYRDPGVLPSIEFDEEEEEDDDDVLIVSPSKVPKKRTKATGRIAASGIFGKNIQKMDADEDSSQQKLGCPQCMKGKLVQKTRDNLLSLETVLVCEKIWNGDQASGGCGYTMDLGIEPVGGNKKAAAASTAADDDDEVEITKVVRTPDAKKKQFGVPKPTPALKKQKQQTLNDWVAEERDRAMRNPLAAAFMAGPPAEKIKDKPKKKKIVVDLTSDDELPRISPSRKAKLANRAMGNAIGPQAPIIIKDDDDNKLKPAVEFEDLGSEDELQLIELADKAEDARDELNQNEEPKLI</sequence>
<gene>
    <name evidence="2" type="ORF">N658DRAFT_558008</name>
</gene>
<feature type="region of interest" description="Disordered" evidence="1">
    <location>
        <begin position="279"/>
        <end position="298"/>
    </location>
</feature>
<evidence type="ECO:0000256" key="1">
    <source>
        <dbReference type="SAM" id="MobiDB-lite"/>
    </source>
</evidence>
<reference evidence="2" key="1">
    <citation type="journal article" date="2023" name="Mol. Phylogenet. Evol.">
        <title>Genome-scale phylogeny and comparative genomics of the fungal order Sordariales.</title>
        <authorList>
            <person name="Hensen N."/>
            <person name="Bonometti L."/>
            <person name="Westerberg I."/>
            <person name="Brannstrom I.O."/>
            <person name="Guillou S."/>
            <person name="Cros-Aarteil S."/>
            <person name="Calhoun S."/>
            <person name="Haridas S."/>
            <person name="Kuo A."/>
            <person name="Mondo S."/>
            <person name="Pangilinan J."/>
            <person name="Riley R."/>
            <person name="LaButti K."/>
            <person name="Andreopoulos B."/>
            <person name="Lipzen A."/>
            <person name="Chen C."/>
            <person name="Yan M."/>
            <person name="Daum C."/>
            <person name="Ng V."/>
            <person name="Clum A."/>
            <person name="Steindorff A."/>
            <person name="Ohm R.A."/>
            <person name="Martin F."/>
            <person name="Silar P."/>
            <person name="Natvig D.O."/>
            <person name="Lalanne C."/>
            <person name="Gautier V."/>
            <person name="Ament-Velasquez S.L."/>
            <person name="Kruys A."/>
            <person name="Hutchinson M.I."/>
            <person name="Powell A.J."/>
            <person name="Barry K."/>
            <person name="Miller A.N."/>
            <person name="Grigoriev I.V."/>
            <person name="Debuchy R."/>
            <person name="Gladieux P."/>
            <person name="Hiltunen Thoren M."/>
            <person name="Johannesson H."/>
        </authorList>
    </citation>
    <scope>NUCLEOTIDE SEQUENCE</scope>
    <source>
        <strain evidence="2">CBS 757.83</strain>
    </source>
</reference>
<feature type="compositionally biased region" description="Polar residues" evidence="1">
    <location>
        <begin position="33"/>
        <end position="43"/>
    </location>
</feature>
<accession>A0AAN6T3J0</accession>
<evidence type="ECO:0000313" key="2">
    <source>
        <dbReference type="EMBL" id="KAK4102941.1"/>
    </source>
</evidence>
<dbReference type="Proteomes" id="UP001305647">
    <property type="component" value="Unassembled WGS sequence"/>
</dbReference>
<dbReference type="EMBL" id="MU863630">
    <property type="protein sequence ID" value="KAK4102941.1"/>
    <property type="molecule type" value="Genomic_DNA"/>
</dbReference>
<feature type="compositionally biased region" description="Basic and acidic residues" evidence="1">
    <location>
        <begin position="75"/>
        <end position="88"/>
    </location>
</feature>